<dbReference type="OrthoDB" id="4494559at2759"/>
<dbReference type="VEuPathDB" id="FungiDB:P170DRAFT_473519"/>
<name>A0A2I2GAP8_9EURO</name>
<dbReference type="GeneID" id="36560751"/>
<keyword evidence="2" id="KW-1185">Reference proteome</keyword>
<sequence length="173" mass="19274">MSDPLSIVGSGVGIISLGLQVCKETVSYCEAWRVYDEDIQRIATKADELRLALKQLHALIEDPRLNDPDTQKDLEEKAFSLESTVIRLHKAVGQLKPVLSNSVPDKIRAQLKRASYPFRKDTLRIIENDLDGMQIALQTTLAMYSTRKITEIGTVSETILGKVEQIVPLPSSL</sequence>
<evidence type="ECO:0000313" key="1">
    <source>
        <dbReference type="EMBL" id="PLB49942.1"/>
    </source>
</evidence>
<accession>A0A2I2GAP8</accession>
<protein>
    <recommendedName>
        <fullName evidence="3">Fungal N-terminal domain-containing protein</fullName>
    </recommendedName>
</protein>
<evidence type="ECO:0008006" key="3">
    <source>
        <dbReference type="Google" id="ProtNLM"/>
    </source>
</evidence>
<dbReference type="EMBL" id="MSFO01000003">
    <property type="protein sequence ID" value="PLB49942.1"/>
    <property type="molecule type" value="Genomic_DNA"/>
</dbReference>
<dbReference type="AlphaFoldDB" id="A0A2I2GAP8"/>
<organism evidence="1 2">
    <name type="scientific">Aspergillus steynii IBT 23096</name>
    <dbReference type="NCBI Taxonomy" id="1392250"/>
    <lineage>
        <taxon>Eukaryota</taxon>
        <taxon>Fungi</taxon>
        <taxon>Dikarya</taxon>
        <taxon>Ascomycota</taxon>
        <taxon>Pezizomycotina</taxon>
        <taxon>Eurotiomycetes</taxon>
        <taxon>Eurotiomycetidae</taxon>
        <taxon>Eurotiales</taxon>
        <taxon>Aspergillaceae</taxon>
        <taxon>Aspergillus</taxon>
        <taxon>Aspergillus subgen. Circumdati</taxon>
    </lineage>
</organism>
<dbReference type="Proteomes" id="UP000234275">
    <property type="component" value="Unassembled WGS sequence"/>
</dbReference>
<proteinExistence type="predicted"/>
<reference evidence="1 2" key="1">
    <citation type="submission" date="2016-12" db="EMBL/GenBank/DDBJ databases">
        <title>The genomes of Aspergillus section Nigri reveals drivers in fungal speciation.</title>
        <authorList>
            <consortium name="DOE Joint Genome Institute"/>
            <person name="Vesth T.C."/>
            <person name="Nybo J."/>
            <person name="Theobald S."/>
            <person name="Brandl J."/>
            <person name="Frisvad J.C."/>
            <person name="Nielsen K.F."/>
            <person name="Lyhne E.K."/>
            <person name="Kogle M.E."/>
            <person name="Kuo A."/>
            <person name="Riley R."/>
            <person name="Clum A."/>
            <person name="Nolan M."/>
            <person name="Lipzen A."/>
            <person name="Salamov A."/>
            <person name="Henrissat B."/>
            <person name="Wiebenga A."/>
            <person name="De Vries R.P."/>
            <person name="Grigoriev I.V."/>
            <person name="Mortensen U.H."/>
            <person name="Andersen M.R."/>
            <person name="Baker S.E."/>
        </authorList>
    </citation>
    <scope>NUCLEOTIDE SEQUENCE [LARGE SCALE GENOMIC DNA]</scope>
    <source>
        <strain evidence="1 2">IBT 23096</strain>
    </source>
</reference>
<evidence type="ECO:0000313" key="2">
    <source>
        <dbReference type="Proteomes" id="UP000234275"/>
    </source>
</evidence>
<dbReference type="RefSeq" id="XP_024705244.1">
    <property type="nucleotide sequence ID" value="XM_024853053.1"/>
</dbReference>
<comment type="caution">
    <text evidence="1">The sequence shown here is derived from an EMBL/GenBank/DDBJ whole genome shotgun (WGS) entry which is preliminary data.</text>
</comment>
<gene>
    <name evidence="1" type="ORF">P170DRAFT_473519</name>
</gene>